<sequence length="47" mass="5300">MKQELLSKTLESGAVAVVLLIEFGIALDSGTCHITNFFFELWYDGYE</sequence>
<name>A0ABT8JL88_9BACL</name>
<dbReference type="EMBL" id="JAROCC010000001">
    <property type="protein sequence ID" value="MDN4605913.1"/>
    <property type="molecule type" value="Genomic_DNA"/>
</dbReference>
<proteinExistence type="predicted"/>
<comment type="caution">
    <text evidence="1">The sequence shown here is derived from an EMBL/GenBank/DDBJ whole genome shotgun (WGS) entry which is preliminary data.</text>
</comment>
<reference evidence="1" key="1">
    <citation type="submission" date="2023-03" db="EMBL/GenBank/DDBJ databases">
        <title>MT1 and MT2 Draft Genomes of Novel Species.</title>
        <authorList>
            <person name="Venkateswaran K."/>
        </authorList>
    </citation>
    <scope>NUCLEOTIDE SEQUENCE</scope>
    <source>
        <strain evidence="1">F6_3S_P_2</strain>
    </source>
</reference>
<dbReference type="RefSeq" id="WP_301241413.1">
    <property type="nucleotide sequence ID" value="NZ_JAROCC010000001.1"/>
</dbReference>
<evidence type="ECO:0000313" key="2">
    <source>
        <dbReference type="Proteomes" id="UP001175097"/>
    </source>
</evidence>
<keyword evidence="2" id="KW-1185">Reference proteome</keyword>
<evidence type="ECO:0000313" key="1">
    <source>
        <dbReference type="EMBL" id="MDN4605913.1"/>
    </source>
</evidence>
<organism evidence="1 2">
    <name type="scientific">Sporosarcina highlanderae</name>
    <dbReference type="NCBI Taxonomy" id="3035916"/>
    <lineage>
        <taxon>Bacteria</taxon>
        <taxon>Bacillati</taxon>
        <taxon>Bacillota</taxon>
        <taxon>Bacilli</taxon>
        <taxon>Bacillales</taxon>
        <taxon>Caryophanaceae</taxon>
        <taxon>Sporosarcina</taxon>
    </lineage>
</organism>
<protein>
    <submittedName>
        <fullName evidence="1">Uncharacterized protein</fullName>
    </submittedName>
</protein>
<dbReference type="Proteomes" id="UP001175097">
    <property type="component" value="Unassembled WGS sequence"/>
</dbReference>
<accession>A0ABT8JL88</accession>
<gene>
    <name evidence="1" type="ORF">P5G49_00290</name>
</gene>